<evidence type="ECO:0000313" key="1">
    <source>
        <dbReference type="EMBL" id="KAL1874035.1"/>
    </source>
</evidence>
<dbReference type="InterPro" id="IPR038921">
    <property type="entry name" value="YOR389W-like"/>
</dbReference>
<proteinExistence type="predicted"/>
<gene>
    <name evidence="1" type="ORF">Plec18167_005968</name>
</gene>
<dbReference type="EMBL" id="JAVDPF010000020">
    <property type="protein sequence ID" value="KAL1874035.1"/>
    <property type="molecule type" value="Genomic_DNA"/>
</dbReference>
<dbReference type="PANTHER" id="PTHR35204:SF1">
    <property type="entry name" value="ENTEROTOXIN"/>
    <property type="match status" value="1"/>
</dbReference>
<keyword evidence="2" id="KW-1185">Reference proteome</keyword>
<accession>A0ABR3XEE7</accession>
<reference evidence="1 2" key="1">
    <citation type="journal article" date="2024" name="IMA Fungus">
        <title>IMA Genome - F19 : A genome assembly and annotation guide to empower mycologists, including annotated draft genome sequences of Ceratocystis pirilliformis, Diaporthe australafricana, Fusarium ophioides, Paecilomyces lecythidis, and Sporothrix stenoceras.</title>
        <authorList>
            <person name="Aylward J."/>
            <person name="Wilson A.M."/>
            <person name="Visagie C.M."/>
            <person name="Spraker J."/>
            <person name="Barnes I."/>
            <person name="Buitendag C."/>
            <person name="Ceriani C."/>
            <person name="Del Mar Angel L."/>
            <person name="du Plessis D."/>
            <person name="Fuchs T."/>
            <person name="Gasser K."/>
            <person name="Kramer D."/>
            <person name="Li W."/>
            <person name="Munsamy K."/>
            <person name="Piso A."/>
            <person name="Price J.L."/>
            <person name="Sonnekus B."/>
            <person name="Thomas C."/>
            <person name="van der Nest A."/>
            <person name="van Dijk A."/>
            <person name="van Heerden A."/>
            <person name="van Vuuren N."/>
            <person name="Yilmaz N."/>
            <person name="Duong T.A."/>
            <person name="van der Merwe N.A."/>
            <person name="Wingfield M.J."/>
            <person name="Wingfield B.D."/>
        </authorList>
    </citation>
    <scope>NUCLEOTIDE SEQUENCE [LARGE SCALE GENOMIC DNA]</scope>
    <source>
        <strain evidence="1 2">CMW 18167</strain>
    </source>
</reference>
<sequence>MRQWGSSLDHNGMSFFPATIPEGVSLYHGTYQAEAITGTEWLAFEIEHAEIFASLESQTPPSSRPRGDIGWSNVAQAPMIVSEDPATQPAEGYLHIYRTRRPQRLLYIDGMSGAKTQMGTLDSQDILLRNRHNRLGWDEWRRAAELCSMAQQWHIDGFIRMEAGFEVIKCNFSDGMQLVSANRRPPKGVPDSKLYELEYIRAVAQRYWDITASRVVLDFSRMISAFFYPINLTNPNSTFAEQPRLVYANKGELTRIKSDLEESLLAWSQEERSLSTANWQGVTDLVVSRYAARFRFMVQKANLDELRFEIDSILNTFIDYSSPRPNMTAAFDQCARHVLSSIDPKTWQDHLIRAALEVVTSKICDSLFLIREIVNAESIKETKDPISKARAVLKELMAMLRWSVWKECGRCESDRVCFIAMWPDGATEDHYSPSCLNKTELETRTGYWDWD</sequence>
<organism evidence="1 2">
    <name type="scientific">Paecilomyces lecythidis</name>
    <dbReference type="NCBI Taxonomy" id="3004212"/>
    <lineage>
        <taxon>Eukaryota</taxon>
        <taxon>Fungi</taxon>
        <taxon>Dikarya</taxon>
        <taxon>Ascomycota</taxon>
        <taxon>Pezizomycotina</taxon>
        <taxon>Eurotiomycetes</taxon>
        <taxon>Eurotiomycetidae</taxon>
        <taxon>Eurotiales</taxon>
        <taxon>Thermoascaceae</taxon>
        <taxon>Paecilomyces</taxon>
    </lineage>
</organism>
<comment type="caution">
    <text evidence="1">The sequence shown here is derived from an EMBL/GenBank/DDBJ whole genome shotgun (WGS) entry which is preliminary data.</text>
</comment>
<dbReference type="PANTHER" id="PTHR35204">
    <property type="entry name" value="YALI0A21131P"/>
    <property type="match status" value="1"/>
</dbReference>
<name>A0ABR3XEE7_9EURO</name>
<dbReference type="Proteomes" id="UP001583193">
    <property type="component" value="Unassembled WGS sequence"/>
</dbReference>
<protein>
    <submittedName>
        <fullName evidence="1">Uncharacterized protein</fullName>
    </submittedName>
</protein>
<evidence type="ECO:0000313" key="2">
    <source>
        <dbReference type="Proteomes" id="UP001583193"/>
    </source>
</evidence>